<gene>
    <name evidence="1" type="ORF">RPERSI_LOCUS1320</name>
</gene>
<accession>A0ACA9KRL4</accession>
<dbReference type="Proteomes" id="UP000789920">
    <property type="component" value="Unassembled WGS sequence"/>
</dbReference>
<dbReference type="EMBL" id="CAJVQC010001188">
    <property type="protein sequence ID" value="CAG8489383.1"/>
    <property type="molecule type" value="Genomic_DNA"/>
</dbReference>
<keyword evidence="2" id="KW-1185">Reference proteome</keyword>
<organism evidence="1 2">
    <name type="scientific">Racocetra persica</name>
    <dbReference type="NCBI Taxonomy" id="160502"/>
    <lineage>
        <taxon>Eukaryota</taxon>
        <taxon>Fungi</taxon>
        <taxon>Fungi incertae sedis</taxon>
        <taxon>Mucoromycota</taxon>
        <taxon>Glomeromycotina</taxon>
        <taxon>Glomeromycetes</taxon>
        <taxon>Diversisporales</taxon>
        <taxon>Gigasporaceae</taxon>
        <taxon>Racocetra</taxon>
    </lineage>
</organism>
<comment type="caution">
    <text evidence="1">The sequence shown here is derived from an EMBL/GenBank/DDBJ whole genome shotgun (WGS) entry which is preliminary data.</text>
</comment>
<proteinExistence type="predicted"/>
<name>A0ACA9KRL4_9GLOM</name>
<evidence type="ECO:0000313" key="1">
    <source>
        <dbReference type="EMBL" id="CAG8489383.1"/>
    </source>
</evidence>
<protein>
    <submittedName>
        <fullName evidence="1">15944_t:CDS:1</fullName>
    </submittedName>
</protein>
<reference evidence="1" key="1">
    <citation type="submission" date="2021-06" db="EMBL/GenBank/DDBJ databases">
        <authorList>
            <person name="Kallberg Y."/>
            <person name="Tangrot J."/>
            <person name="Rosling A."/>
        </authorList>
    </citation>
    <scope>NUCLEOTIDE SEQUENCE</scope>
    <source>
        <strain evidence="1">MA461A</strain>
    </source>
</reference>
<sequence>MLDYYTTSDEFDLCNATSEEKSDSLNDIEGEAIATIIFKRMRNELSLLVTEYKKQLESVYPNDKEWEVIDIMVELLEPMLIATELLSSSFYLTISDICLTFWGFSIILISL</sequence>
<evidence type="ECO:0000313" key="2">
    <source>
        <dbReference type="Proteomes" id="UP000789920"/>
    </source>
</evidence>